<keyword evidence="2" id="KW-1185">Reference proteome</keyword>
<sequence length="455" mass="52061">MASSEADIPWDLLIANFTYASIHPSAHSTAYLHQHKPDFFPCKRPGQGDDMDQFVNSLAAILTDSAARERKKYPEHHEAVADDDEIVVPDADAVVIAPHLGRCHSQFDCDKHPYRKSKSEPLLLGLCAHVDGTSGCRCALRFGERRMSTFLRPLEKVTGSSDLVERFRDAFLGLEMLKAILIYGDMNTVFRICAHPRVDFLSWWAVLRCSNYSSDGLGWESVCKYALHTYIGLNFIRRLSYPSVPGYGEDYPADFRLTTAYEDMVDFATTSFVFIHVEFAHVPLSHIPHYLHRRFFGISDDECYSRSHSPCWPIDSPYMPSAEEIEEVRSLLFQKGLPAELVHMVLEFTGYKETRALKVPHDPFHKRNRKQLDRYLGECWEILMRCGMMAKALGDETPWDVIIANCIADLLFKPTNRFKDRHDLHYKIYHGIGGPGLKGKECIKPVFYKESRKKG</sequence>
<evidence type="ECO:0000313" key="1">
    <source>
        <dbReference type="EMBL" id="KAK8038553.1"/>
    </source>
</evidence>
<accession>A0ABR1SYC4</accession>
<gene>
    <name evidence="1" type="ORF">PG993_006964</name>
</gene>
<proteinExistence type="predicted"/>
<protein>
    <submittedName>
        <fullName evidence="1">Uncharacterized protein</fullName>
    </submittedName>
</protein>
<reference evidence="1 2" key="1">
    <citation type="submission" date="2023-01" db="EMBL/GenBank/DDBJ databases">
        <title>Analysis of 21 Apiospora genomes using comparative genomics revels a genus with tremendous synthesis potential of carbohydrate active enzymes and secondary metabolites.</title>
        <authorList>
            <person name="Sorensen T."/>
        </authorList>
    </citation>
    <scope>NUCLEOTIDE SEQUENCE [LARGE SCALE GENOMIC DNA]</scope>
    <source>
        <strain evidence="1 2">CBS 33761</strain>
    </source>
</reference>
<evidence type="ECO:0000313" key="2">
    <source>
        <dbReference type="Proteomes" id="UP001444661"/>
    </source>
</evidence>
<organism evidence="1 2">
    <name type="scientific">Apiospora rasikravindrae</name>
    <dbReference type="NCBI Taxonomy" id="990691"/>
    <lineage>
        <taxon>Eukaryota</taxon>
        <taxon>Fungi</taxon>
        <taxon>Dikarya</taxon>
        <taxon>Ascomycota</taxon>
        <taxon>Pezizomycotina</taxon>
        <taxon>Sordariomycetes</taxon>
        <taxon>Xylariomycetidae</taxon>
        <taxon>Amphisphaeriales</taxon>
        <taxon>Apiosporaceae</taxon>
        <taxon>Apiospora</taxon>
    </lineage>
</organism>
<comment type="caution">
    <text evidence="1">The sequence shown here is derived from an EMBL/GenBank/DDBJ whole genome shotgun (WGS) entry which is preliminary data.</text>
</comment>
<dbReference type="Proteomes" id="UP001444661">
    <property type="component" value="Unassembled WGS sequence"/>
</dbReference>
<name>A0ABR1SYC4_9PEZI</name>
<dbReference type="EMBL" id="JAQQWK010000006">
    <property type="protein sequence ID" value="KAK8038553.1"/>
    <property type="molecule type" value="Genomic_DNA"/>
</dbReference>